<dbReference type="HOGENOM" id="CLU_049109_8_0_1"/>
<proteinExistence type="inferred from homology"/>
<evidence type="ECO:0000256" key="3">
    <source>
        <dbReference type="ARBA" id="ARBA00022692"/>
    </source>
</evidence>
<dbReference type="VEuPathDB" id="FungiDB:A1Q1_02666"/>
<dbReference type="EMBL" id="ALBS01000206">
    <property type="protein sequence ID" value="EJT48383.1"/>
    <property type="molecule type" value="Genomic_DNA"/>
</dbReference>
<evidence type="ECO:0000256" key="1">
    <source>
        <dbReference type="ARBA" id="ARBA00004141"/>
    </source>
</evidence>
<dbReference type="Pfam" id="PF04117">
    <property type="entry name" value="Mpv17_PMP22"/>
    <property type="match status" value="1"/>
</dbReference>
<feature type="region of interest" description="Disordered" evidence="7">
    <location>
        <begin position="206"/>
        <end position="250"/>
    </location>
</feature>
<dbReference type="GO" id="GO:0016020">
    <property type="term" value="C:membrane"/>
    <property type="evidence" value="ECO:0007669"/>
    <property type="project" value="UniProtKB-SubCell"/>
</dbReference>
<dbReference type="InterPro" id="IPR007248">
    <property type="entry name" value="Mpv17_PMP22"/>
</dbReference>
<dbReference type="GO" id="GO:0005739">
    <property type="term" value="C:mitochondrion"/>
    <property type="evidence" value="ECO:0007669"/>
    <property type="project" value="TreeGrafter"/>
</dbReference>
<dbReference type="AlphaFoldDB" id="J5QP71"/>
<accession>J5QP71</accession>
<evidence type="ECO:0000256" key="7">
    <source>
        <dbReference type="SAM" id="MobiDB-lite"/>
    </source>
</evidence>
<name>J5QP71_TRIAS</name>
<sequence length="250" mass="27566">MRTLSITNGILSSISDLVAQGIEGSVSVSGPFHPSKVPHQLNANYQTAKSTGKSDWRYDPVRTLRFAAFGTAMGPVIGKWLQFLDYKFPLSATAGALANQAPSKAKQGVQLAKRVLADQVVAAPVGLALFTGLMSGLEGKSLGETQDKFRTMYPRALLTNWQVWPVIQAVNFTIVPLQFRLPFQQTAGILWTCYLSMLNKKNDVEEAQRAKMPGGTRPSAKEDENAPTYTFETQDHKDGVYQDRDRVKTR</sequence>
<feature type="compositionally biased region" description="Basic and acidic residues" evidence="7">
    <location>
        <begin position="233"/>
        <end position="250"/>
    </location>
</feature>
<dbReference type="Proteomes" id="UP000002748">
    <property type="component" value="Unassembled WGS sequence"/>
</dbReference>
<evidence type="ECO:0000256" key="2">
    <source>
        <dbReference type="ARBA" id="ARBA00006824"/>
    </source>
</evidence>
<evidence type="ECO:0000256" key="5">
    <source>
        <dbReference type="ARBA" id="ARBA00023136"/>
    </source>
</evidence>
<keyword evidence="4" id="KW-1133">Transmembrane helix</keyword>
<evidence type="ECO:0000256" key="6">
    <source>
        <dbReference type="RuleBase" id="RU363053"/>
    </source>
</evidence>
<comment type="subcellular location">
    <subcellularLocation>
        <location evidence="1">Membrane</location>
        <topology evidence="1">Multi-pass membrane protein</topology>
    </subcellularLocation>
</comment>
<evidence type="ECO:0000313" key="9">
    <source>
        <dbReference type="Proteomes" id="UP000002748"/>
    </source>
</evidence>
<keyword evidence="3" id="KW-0812">Transmembrane</keyword>
<comment type="caution">
    <text evidence="8">The sequence shown here is derived from an EMBL/GenBank/DDBJ whole genome shotgun (WGS) entry which is preliminary data.</text>
</comment>
<keyword evidence="5" id="KW-0472">Membrane</keyword>
<protein>
    <submittedName>
        <fullName evidence="8">Uncharacterized protein</fullName>
    </submittedName>
</protein>
<reference evidence="8 9" key="1">
    <citation type="journal article" date="2012" name="Eukaryot. Cell">
        <title>Draft genome sequence of CBS 2479, the standard type strain of Trichosporon asahii.</title>
        <authorList>
            <person name="Yang R.Y."/>
            <person name="Li H.T."/>
            <person name="Zhu H."/>
            <person name="Zhou G.P."/>
            <person name="Wang M."/>
            <person name="Wang L."/>
        </authorList>
    </citation>
    <scope>NUCLEOTIDE SEQUENCE [LARGE SCALE GENOMIC DNA]</scope>
    <source>
        <strain evidence="9">ATCC 90039 / CBS 2479 / JCM 2466 / KCTC 7840 / NCYC 2677 / UAMH 7654</strain>
    </source>
</reference>
<gene>
    <name evidence="8" type="ORF">A1Q1_02666</name>
</gene>
<dbReference type="PANTHER" id="PTHR11266:SF50">
    <property type="entry name" value="VACUOLAR MEMBRANE PROTEIN YOR292C"/>
    <property type="match status" value="1"/>
</dbReference>
<evidence type="ECO:0000313" key="8">
    <source>
        <dbReference type="EMBL" id="EJT48383.1"/>
    </source>
</evidence>
<dbReference type="PANTHER" id="PTHR11266">
    <property type="entry name" value="PEROXISOMAL MEMBRANE PROTEIN 2, PXMP2 MPV17"/>
    <property type="match status" value="1"/>
</dbReference>
<dbReference type="RefSeq" id="XP_014179402.1">
    <property type="nucleotide sequence ID" value="XM_014323927.1"/>
</dbReference>
<dbReference type="OrthoDB" id="10267969at2759"/>
<comment type="similarity">
    <text evidence="2 6">Belongs to the peroxisomal membrane protein PXMP2/4 family.</text>
</comment>
<organism evidence="8 9">
    <name type="scientific">Trichosporon asahii var. asahii (strain ATCC 90039 / CBS 2479 / JCM 2466 / KCTC 7840 / NBRC 103889/ NCYC 2677 / UAMH 7654)</name>
    <name type="common">Yeast</name>
    <dbReference type="NCBI Taxonomy" id="1186058"/>
    <lineage>
        <taxon>Eukaryota</taxon>
        <taxon>Fungi</taxon>
        <taxon>Dikarya</taxon>
        <taxon>Basidiomycota</taxon>
        <taxon>Agaricomycotina</taxon>
        <taxon>Tremellomycetes</taxon>
        <taxon>Trichosporonales</taxon>
        <taxon>Trichosporonaceae</taxon>
        <taxon>Trichosporon</taxon>
    </lineage>
</organism>
<evidence type="ECO:0000256" key="4">
    <source>
        <dbReference type="ARBA" id="ARBA00022989"/>
    </source>
</evidence>
<dbReference type="GeneID" id="25986179"/>
<dbReference type="KEGG" id="tasa:A1Q1_02666"/>